<sequence length="38" mass="4222">MVKCRSSSQNQQNYMTSSRGITRFSIASGFIASKHLQA</sequence>
<evidence type="ECO:0000313" key="1">
    <source>
        <dbReference type="EMBL" id="JAE28085.1"/>
    </source>
</evidence>
<protein>
    <submittedName>
        <fullName evidence="1">Uncharacterized protein</fullName>
    </submittedName>
</protein>
<proteinExistence type="predicted"/>
<reference evidence="1" key="2">
    <citation type="journal article" date="2015" name="Data Brief">
        <title>Shoot transcriptome of the giant reed, Arundo donax.</title>
        <authorList>
            <person name="Barrero R.A."/>
            <person name="Guerrero F.D."/>
            <person name="Moolhuijzen P."/>
            <person name="Goolsby J.A."/>
            <person name="Tidwell J."/>
            <person name="Bellgard S.E."/>
            <person name="Bellgard M.I."/>
        </authorList>
    </citation>
    <scope>NUCLEOTIDE SEQUENCE</scope>
    <source>
        <tissue evidence="1">Shoot tissue taken approximately 20 cm above the soil surface</tissue>
    </source>
</reference>
<accession>A0A0A9GSI1</accession>
<dbReference type="AlphaFoldDB" id="A0A0A9GSI1"/>
<organism evidence="1">
    <name type="scientific">Arundo donax</name>
    <name type="common">Giant reed</name>
    <name type="synonym">Donax arundinaceus</name>
    <dbReference type="NCBI Taxonomy" id="35708"/>
    <lineage>
        <taxon>Eukaryota</taxon>
        <taxon>Viridiplantae</taxon>
        <taxon>Streptophyta</taxon>
        <taxon>Embryophyta</taxon>
        <taxon>Tracheophyta</taxon>
        <taxon>Spermatophyta</taxon>
        <taxon>Magnoliopsida</taxon>
        <taxon>Liliopsida</taxon>
        <taxon>Poales</taxon>
        <taxon>Poaceae</taxon>
        <taxon>PACMAD clade</taxon>
        <taxon>Arundinoideae</taxon>
        <taxon>Arundineae</taxon>
        <taxon>Arundo</taxon>
    </lineage>
</organism>
<dbReference type="EMBL" id="GBRH01169811">
    <property type="protein sequence ID" value="JAE28085.1"/>
    <property type="molecule type" value="Transcribed_RNA"/>
</dbReference>
<reference evidence="1" key="1">
    <citation type="submission" date="2014-09" db="EMBL/GenBank/DDBJ databases">
        <authorList>
            <person name="Magalhaes I.L.F."/>
            <person name="Oliveira U."/>
            <person name="Santos F.R."/>
            <person name="Vidigal T.H.D.A."/>
            <person name="Brescovit A.D."/>
            <person name="Santos A.J."/>
        </authorList>
    </citation>
    <scope>NUCLEOTIDE SEQUENCE</scope>
    <source>
        <tissue evidence="1">Shoot tissue taken approximately 20 cm above the soil surface</tissue>
    </source>
</reference>
<name>A0A0A9GSI1_ARUDO</name>